<protein>
    <submittedName>
        <fullName evidence="2">Uncharacterized protein</fullName>
    </submittedName>
</protein>
<dbReference type="AlphaFoldDB" id="A0A833SW05"/>
<comment type="caution">
    <text evidence="2">The sequence shown here is derived from an EMBL/GenBank/DDBJ whole genome shotgun (WGS) entry which is preliminary data.</text>
</comment>
<keyword evidence="3" id="KW-1185">Reference proteome</keyword>
<reference evidence="2" key="1">
    <citation type="submission" date="2020-04" db="EMBL/GenBank/DDBJ databases">
        <title>Hybrid Assembly of Korean Phytophthora infestans isolates.</title>
        <authorList>
            <person name="Prokchorchik M."/>
            <person name="Lee Y."/>
            <person name="Seo J."/>
            <person name="Cho J.-H."/>
            <person name="Park Y.-E."/>
            <person name="Jang D.-C."/>
            <person name="Im J.-S."/>
            <person name="Choi J.-G."/>
            <person name="Park H.-J."/>
            <person name="Lee G.-B."/>
            <person name="Lee Y.-G."/>
            <person name="Hong S.-Y."/>
            <person name="Cho K."/>
            <person name="Sohn K.H."/>
        </authorList>
    </citation>
    <scope>NUCLEOTIDE SEQUENCE</scope>
    <source>
        <strain evidence="2">KR_1_A1</strain>
    </source>
</reference>
<dbReference type="Proteomes" id="UP000602510">
    <property type="component" value="Unassembled WGS sequence"/>
</dbReference>
<dbReference type="EMBL" id="WSZM01000158">
    <property type="protein sequence ID" value="KAF4039898.1"/>
    <property type="molecule type" value="Genomic_DNA"/>
</dbReference>
<organism evidence="2 3">
    <name type="scientific">Phytophthora infestans</name>
    <name type="common">Potato late blight agent</name>
    <name type="synonym">Botrytis infestans</name>
    <dbReference type="NCBI Taxonomy" id="4787"/>
    <lineage>
        <taxon>Eukaryota</taxon>
        <taxon>Sar</taxon>
        <taxon>Stramenopiles</taxon>
        <taxon>Oomycota</taxon>
        <taxon>Peronosporomycetes</taxon>
        <taxon>Peronosporales</taxon>
        <taxon>Peronosporaceae</taxon>
        <taxon>Phytophthora</taxon>
    </lineage>
</organism>
<name>A0A833SW05_PHYIN</name>
<sequence>MAASKALDVHIVAKHVRQRSQKDPAALKNPKKKLEISLEERQIILDAANYPSLFTPSPQLHDAVNEDEDSDSEDPRNSADGNPSMNLWGEFRDGGFEDEEIGAFFKETDHTSVNTSARVSKDMREPNEVDSDKFKEIAGAVEQPFSSHNDRAFPQEAIKLRGFRKH</sequence>
<evidence type="ECO:0000313" key="3">
    <source>
        <dbReference type="Proteomes" id="UP000602510"/>
    </source>
</evidence>
<accession>A0A833SW05</accession>
<gene>
    <name evidence="2" type="ORF">GN244_ATG07922</name>
</gene>
<evidence type="ECO:0000256" key="1">
    <source>
        <dbReference type="SAM" id="MobiDB-lite"/>
    </source>
</evidence>
<feature type="region of interest" description="Disordered" evidence="1">
    <location>
        <begin position="54"/>
        <end position="92"/>
    </location>
</feature>
<proteinExistence type="predicted"/>
<evidence type="ECO:0000313" key="2">
    <source>
        <dbReference type="EMBL" id="KAF4039898.1"/>
    </source>
</evidence>